<sequence length="133" mass="14916">MKCNVAHALDAIGDEWSVLIIRDAVFRDKSRYDEFLESLSISPTVLSKRLATLVDSGIFERSLYNEKPPRFEYKLTSAGKELEVLIKVLDNWGYEHAPRPEAADPIAVSGYARSVISRWFSEPVAAVSGASRR</sequence>
<dbReference type="EMBL" id="JAHOPC010000002">
    <property type="protein sequence ID" value="MBU8865663.1"/>
    <property type="molecule type" value="Genomic_DNA"/>
</dbReference>
<keyword evidence="2" id="KW-0238">DNA-binding</keyword>
<evidence type="ECO:0000313" key="5">
    <source>
        <dbReference type="EMBL" id="MBU8865663.1"/>
    </source>
</evidence>
<organism evidence="5 6">
    <name type="scientific">Paenarthrobacter aromaticivorans</name>
    <dbReference type="NCBI Taxonomy" id="2849150"/>
    <lineage>
        <taxon>Bacteria</taxon>
        <taxon>Bacillati</taxon>
        <taxon>Actinomycetota</taxon>
        <taxon>Actinomycetes</taxon>
        <taxon>Micrococcales</taxon>
        <taxon>Micrococcaceae</taxon>
        <taxon>Paenarthrobacter</taxon>
    </lineage>
</organism>
<dbReference type="InterPro" id="IPR002577">
    <property type="entry name" value="HTH_HxlR"/>
</dbReference>
<name>A0ABS6I1N6_9MICC</name>
<dbReference type="Proteomes" id="UP000824166">
    <property type="component" value="Unassembled WGS sequence"/>
</dbReference>
<feature type="domain" description="HTH hxlR-type" evidence="4">
    <location>
        <begin position="3"/>
        <end position="101"/>
    </location>
</feature>
<dbReference type="Pfam" id="PF01638">
    <property type="entry name" value="HxlR"/>
    <property type="match status" value="1"/>
</dbReference>
<reference evidence="5 6" key="1">
    <citation type="submission" date="2021-06" db="EMBL/GenBank/DDBJ databases">
        <authorList>
            <person name="Jeong J.W."/>
        </authorList>
    </citation>
    <scope>NUCLEOTIDE SEQUENCE [LARGE SCALE GENOMIC DNA]</scope>
    <source>
        <strain evidence="5 6">MMS21-TAE1-1</strain>
    </source>
</reference>
<dbReference type="PANTHER" id="PTHR33204">
    <property type="entry name" value="TRANSCRIPTIONAL REGULATOR, MARR FAMILY"/>
    <property type="match status" value="1"/>
</dbReference>
<keyword evidence="6" id="KW-1185">Reference proteome</keyword>
<dbReference type="PROSITE" id="PS51118">
    <property type="entry name" value="HTH_HXLR"/>
    <property type="match status" value="1"/>
</dbReference>
<gene>
    <name evidence="5" type="ORF">KSW38_05085</name>
</gene>
<evidence type="ECO:0000256" key="3">
    <source>
        <dbReference type="ARBA" id="ARBA00023163"/>
    </source>
</evidence>
<accession>A0ABS6I1N6</accession>
<evidence type="ECO:0000256" key="2">
    <source>
        <dbReference type="ARBA" id="ARBA00023125"/>
    </source>
</evidence>
<protein>
    <submittedName>
        <fullName evidence="5">Helix-turn-helix transcriptional regulator</fullName>
    </submittedName>
</protein>
<dbReference type="RefSeq" id="WP_216923428.1">
    <property type="nucleotide sequence ID" value="NZ_JAHOPC010000002.1"/>
</dbReference>
<keyword evidence="3" id="KW-0804">Transcription</keyword>
<evidence type="ECO:0000256" key="1">
    <source>
        <dbReference type="ARBA" id="ARBA00023015"/>
    </source>
</evidence>
<comment type="caution">
    <text evidence="5">The sequence shown here is derived from an EMBL/GenBank/DDBJ whole genome shotgun (WGS) entry which is preliminary data.</text>
</comment>
<evidence type="ECO:0000313" key="6">
    <source>
        <dbReference type="Proteomes" id="UP000824166"/>
    </source>
</evidence>
<evidence type="ECO:0000259" key="4">
    <source>
        <dbReference type="PROSITE" id="PS51118"/>
    </source>
</evidence>
<keyword evidence="1" id="KW-0805">Transcription regulation</keyword>
<proteinExistence type="predicted"/>
<dbReference type="PANTHER" id="PTHR33204:SF18">
    <property type="entry name" value="TRANSCRIPTIONAL REGULATORY PROTEIN"/>
    <property type="match status" value="1"/>
</dbReference>